<keyword evidence="2" id="KW-1185">Reference proteome</keyword>
<proteinExistence type="predicted"/>
<sequence>MTALQLNSSSSQVGAGPAGLVAPLTLLQNGIPARIIDKDFNPRSGQRGTEIIVCHTPTCHIAVCEAT</sequence>
<dbReference type="EMBL" id="KN835687">
    <property type="protein sequence ID" value="KIK34914.1"/>
    <property type="molecule type" value="Genomic_DNA"/>
</dbReference>
<reference evidence="2" key="2">
    <citation type="submission" date="2015-01" db="EMBL/GenBank/DDBJ databases">
        <title>Evolutionary Origins and Diversification of the Mycorrhizal Mutualists.</title>
        <authorList>
            <consortium name="DOE Joint Genome Institute"/>
            <consortium name="Mycorrhizal Genomics Consortium"/>
            <person name="Kohler A."/>
            <person name="Kuo A."/>
            <person name="Nagy L.G."/>
            <person name="Floudas D."/>
            <person name="Copeland A."/>
            <person name="Barry K.W."/>
            <person name="Cichocki N."/>
            <person name="Veneault-Fourrey C."/>
            <person name="LaButti K."/>
            <person name="Lindquist E.A."/>
            <person name="Lipzen A."/>
            <person name="Lundell T."/>
            <person name="Morin E."/>
            <person name="Murat C."/>
            <person name="Riley R."/>
            <person name="Ohm R."/>
            <person name="Sun H."/>
            <person name="Tunlid A."/>
            <person name="Henrissat B."/>
            <person name="Grigoriev I.V."/>
            <person name="Hibbett D.S."/>
            <person name="Martin F."/>
        </authorList>
    </citation>
    <scope>NUCLEOTIDE SEQUENCE [LARGE SCALE GENOMIC DNA]</scope>
    <source>
        <strain evidence="2">UH-Slu-Lm8-n1</strain>
    </source>
</reference>
<dbReference type="Gene3D" id="3.50.50.60">
    <property type="entry name" value="FAD/NAD(P)-binding domain"/>
    <property type="match status" value="1"/>
</dbReference>
<reference evidence="1 2" key="1">
    <citation type="submission" date="2014-04" db="EMBL/GenBank/DDBJ databases">
        <authorList>
            <consortium name="DOE Joint Genome Institute"/>
            <person name="Kuo A."/>
            <person name="Ruytinx J."/>
            <person name="Rineau F."/>
            <person name="Colpaert J."/>
            <person name="Kohler A."/>
            <person name="Nagy L.G."/>
            <person name="Floudas D."/>
            <person name="Copeland A."/>
            <person name="Barry K.W."/>
            <person name="Cichocki N."/>
            <person name="Veneault-Fourrey C."/>
            <person name="LaButti K."/>
            <person name="Lindquist E.A."/>
            <person name="Lipzen A."/>
            <person name="Lundell T."/>
            <person name="Morin E."/>
            <person name="Murat C."/>
            <person name="Sun H."/>
            <person name="Tunlid A."/>
            <person name="Henrissat B."/>
            <person name="Grigoriev I.V."/>
            <person name="Hibbett D.S."/>
            <person name="Martin F."/>
            <person name="Nordberg H.P."/>
            <person name="Cantor M.N."/>
            <person name="Hua S.X."/>
        </authorList>
    </citation>
    <scope>NUCLEOTIDE SEQUENCE [LARGE SCALE GENOMIC DNA]</scope>
    <source>
        <strain evidence="1 2">UH-Slu-Lm8-n1</strain>
    </source>
</reference>
<dbReference type="HOGENOM" id="CLU_2814141_0_0_1"/>
<protein>
    <recommendedName>
        <fullName evidence="3">FAD-binding domain-containing protein</fullName>
    </recommendedName>
</protein>
<dbReference type="InParanoid" id="A0A0D0A9W1"/>
<organism evidence="1 2">
    <name type="scientific">Suillus luteus UH-Slu-Lm8-n1</name>
    <dbReference type="NCBI Taxonomy" id="930992"/>
    <lineage>
        <taxon>Eukaryota</taxon>
        <taxon>Fungi</taxon>
        <taxon>Dikarya</taxon>
        <taxon>Basidiomycota</taxon>
        <taxon>Agaricomycotina</taxon>
        <taxon>Agaricomycetes</taxon>
        <taxon>Agaricomycetidae</taxon>
        <taxon>Boletales</taxon>
        <taxon>Suillineae</taxon>
        <taxon>Suillaceae</taxon>
        <taxon>Suillus</taxon>
    </lineage>
</organism>
<evidence type="ECO:0008006" key="3">
    <source>
        <dbReference type="Google" id="ProtNLM"/>
    </source>
</evidence>
<dbReference type="SUPFAM" id="SSF51905">
    <property type="entry name" value="FAD/NAD(P)-binding domain"/>
    <property type="match status" value="1"/>
</dbReference>
<evidence type="ECO:0000313" key="2">
    <source>
        <dbReference type="Proteomes" id="UP000054485"/>
    </source>
</evidence>
<gene>
    <name evidence="1" type="ORF">CY34DRAFT_97096</name>
</gene>
<evidence type="ECO:0000313" key="1">
    <source>
        <dbReference type="EMBL" id="KIK34914.1"/>
    </source>
</evidence>
<dbReference type="AlphaFoldDB" id="A0A0D0A9W1"/>
<dbReference type="InterPro" id="IPR036188">
    <property type="entry name" value="FAD/NAD-bd_sf"/>
</dbReference>
<dbReference type="OrthoDB" id="2688984at2759"/>
<name>A0A0D0A9W1_9AGAM</name>
<dbReference type="Proteomes" id="UP000054485">
    <property type="component" value="Unassembled WGS sequence"/>
</dbReference>
<accession>A0A0D0A9W1</accession>
<dbReference type="STRING" id="930992.A0A0D0A9W1"/>